<keyword evidence="3" id="KW-1185">Reference proteome</keyword>
<gene>
    <name evidence="2" type="ORF">KPL81_09185</name>
</gene>
<organism evidence="2 3">
    <name type="scientific">Billgrantia antri</name>
    <dbReference type="NCBI Taxonomy" id="2846777"/>
    <lineage>
        <taxon>Bacteria</taxon>
        <taxon>Pseudomonadati</taxon>
        <taxon>Pseudomonadota</taxon>
        <taxon>Gammaproteobacteria</taxon>
        <taxon>Oceanospirillales</taxon>
        <taxon>Halomonadaceae</taxon>
        <taxon>Billgrantia</taxon>
    </lineage>
</organism>
<dbReference type="InterPro" id="IPR029063">
    <property type="entry name" value="SAM-dependent_MTases_sf"/>
</dbReference>
<accession>A0ABS6ZMQ0</accession>
<comment type="caution">
    <text evidence="2">The sequence shown here is derived from an EMBL/GenBank/DDBJ whole genome shotgun (WGS) entry which is preliminary data.</text>
</comment>
<dbReference type="PANTHER" id="PTHR42912:SF80">
    <property type="entry name" value="METHYLTRANSFERASE DOMAIN-CONTAINING PROTEIN"/>
    <property type="match status" value="1"/>
</dbReference>
<dbReference type="InterPro" id="IPR041698">
    <property type="entry name" value="Methyltransf_25"/>
</dbReference>
<evidence type="ECO:0000259" key="1">
    <source>
        <dbReference type="Pfam" id="PF13649"/>
    </source>
</evidence>
<dbReference type="PANTHER" id="PTHR42912">
    <property type="entry name" value="METHYLTRANSFERASE"/>
    <property type="match status" value="1"/>
</dbReference>
<dbReference type="EMBL" id="JAHYCA010000003">
    <property type="protein sequence ID" value="MBW6391331.1"/>
    <property type="molecule type" value="Genomic_DNA"/>
</dbReference>
<dbReference type="GO" id="GO:0032259">
    <property type="term" value="P:methylation"/>
    <property type="evidence" value="ECO:0007669"/>
    <property type="project" value="UniProtKB-KW"/>
</dbReference>
<sequence>MSQLHQQQLEMVAAEYESLLAPALFAEWPHRLADAADIGDGQDVLDVACGTGVLTRVLVERVGSNGSVSGVDINPGMLAVARRISPEVLWREADAEALPYEDESFDAVLCQFGLMLFLAPEAALREMKRVLKPGGNLAVAVFGSLEDLPAYAALAEVYERLVSKSVGDALRMPFSMGDPDRLASLFASAGISSPKIAKHKGQARFSSVEHMVLADVQGWFPFAGIRLDRDTIDAVTQEAEVELKPFSRSSGAVEFPVPVYIVTNP</sequence>
<evidence type="ECO:0000313" key="3">
    <source>
        <dbReference type="Proteomes" id="UP000769617"/>
    </source>
</evidence>
<reference evidence="2 3" key="1">
    <citation type="submission" date="2021-07" db="EMBL/GenBank/DDBJ databases">
        <authorList>
            <person name="So Y."/>
        </authorList>
    </citation>
    <scope>NUCLEOTIDE SEQUENCE [LARGE SCALE GENOMIC DNA]</scope>
    <source>
        <strain evidence="2 3">Y3S6</strain>
    </source>
</reference>
<keyword evidence="2" id="KW-0808">Transferase</keyword>
<dbReference type="Pfam" id="PF13649">
    <property type="entry name" value="Methyltransf_25"/>
    <property type="match status" value="1"/>
</dbReference>
<dbReference type="CDD" id="cd02440">
    <property type="entry name" value="AdoMet_MTases"/>
    <property type="match status" value="1"/>
</dbReference>
<dbReference type="InterPro" id="IPR050508">
    <property type="entry name" value="Methyltransf_Superfamily"/>
</dbReference>
<name>A0ABS6ZMQ0_9GAMM</name>
<proteinExistence type="predicted"/>
<evidence type="ECO:0000313" key="2">
    <source>
        <dbReference type="EMBL" id="MBW6391331.1"/>
    </source>
</evidence>
<protein>
    <submittedName>
        <fullName evidence="2">Methyltransferase domain-containing protein</fullName>
    </submittedName>
</protein>
<dbReference type="SUPFAM" id="SSF53335">
    <property type="entry name" value="S-adenosyl-L-methionine-dependent methyltransferases"/>
    <property type="match status" value="1"/>
</dbReference>
<dbReference type="Gene3D" id="3.40.50.150">
    <property type="entry name" value="Vaccinia Virus protein VP39"/>
    <property type="match status" value="1"/>
</dbReference>
<dbReference type="GO" id="GO:0008168">
    <property type="term" value="F:methyltransferase activity"/>
    <property type="evidence" value="ECO:0007669"/>
    <property type="project" value="UniProtKB-KW"/>
</dbReference>
<feature type="domain" description="Methyltransferase" evidence="1">
    <location>
        <begin position="44"/>
        <end position="135"/>
    </location>
</feature>
<dbReference type="RefSeq" id="WP_219791582.1">
    <property type="nucleotide sequence ID" value="NZ_JAHYCA010000003.1"/>
</dbReference>
<keyword evidence="2" id="KW-0489">Methyltransferase</keyword>
<dbReference type="Proteomes" id="UP000769617">
    <property type="component" value="Unassembled WGS sequence"/>
</dbReference>